<protein>
    <submittedName>
        <fullName evidence="2">Uncharacterized protein</fullName>
    </submittedName>
</protein>
<sequence>MELSYYPDVIVWQPEMLTPRRSSGSNTDAGCTGVPRDGSDCERPRAQRRPGQNHTERDLRKEVDWKRKARDLDGHVGPREGRNVKVRRQI</sequence>
<feature type="region of interest" description="Disordered" evidence="1">
    <location>
        <begin position="18"/>
        <end position="90"/>
    </location>
</feature>
<evidence type="ECO:0000256" key="1">
    <source>
        <dbReference type="SAM" id="MobiDB-lite"/>
    </source>
</evidence>
<feature type="compositionally biased region" description="Basic and acidic residues" evidence="1">
    <location>
        <begin position="54"/>
        <end position="83"/>
    </location>
</feature>
<reference evidence="2" key="1">
    <citation type="journal article" date="2022" name="bioRxiv">
        <title>Sequencing and chromosome-scale assembly of the giantPleurodeles waltlgenome.</title>
        <authorList>
            <person name="Brown T."/>
            <person name="Elewa A."/>
            <person name="Iarovenko S."/>
            <person name="Subramanian E."/>
            <person name="Araus A.J."/>
            <person name="Petzold A."/>
            <person name="Susuki M."/>
            <person name="Suzuki K.-i.T."/>
            <person name="Hayashi T."/>
            <person name="Toyoda A."/>
            <person name="Oliveira C."/>
            <person name="Osipova E."/>
            <person name="Leigh N.D."/>
            <person name="Simon A."/>
            <person name="Yun M.H."/>
        </authorList>
    </citation>
    <scope>NUCLEOTIDE SEQUENCE</scope>
    <source>
        <strain evidence="2">20211129_DDA</strain>
        <tissue evidence="2">Liver</tissue>
    </source>
</reference>
<evidence type="ECO:0000313" key="3">
    <source>
        <dbReference type="Proteomes" id="UP001066276"/>
    </source>
</evidence>
<keyword evidence="3" id="KW-1185">Reference proteome</keyword>
<dbReference type="Proteomes" id="UP001066276">
    <property type="component" value="Chromosome 3_2"/>
</dbReference>
<organism evidence="2 3">
    <name type="scientific">Pleurodeles waltl</name>
    <name type="common">Iberian ribbed newt</name>
    <dbReference type="NCBI Taxonomy" id="8319"/>
    <lineage>
        <taxon>Eukaryota</taxon>
        <taxon>Metazoa</taxon>
        <taxon>Chordata</taxon>
        <taxon>Craniata</taxon>
        <taxon>Vertebrata</taxon>
        <taxon>Euteleostomi</taxon>
        <taxon>Amphibia</taxon>
        <taxon>Batrachia</taxon>
        <taxon>Caudata</taxon>
        <taxon>Salamandroidea</taxon>
        <taxon>Salamandridae</taxon>
        <taxon>Pleurodelinae</taxon>
        <taxon>Pleurodeles</taxon>
    </lineage>
</organism>
<comment type="caution">
    <text evidence="2">The sequence shown here is derived from an EMBL/GenBank/DDBJ whole genome shotgun (WGS) entry which is preliminary data.</text>
</comment>
<proteinExistence type="predicted"/>
<dbReference type="EMBL" id="JANPWB010000006">
    <property type="protein sequence ID" value="KAJ1182190.1"/>
    <property type="molecule type" value="Genomic_DNA"/>
</dbReference>
<feature type="compositionally biased region" description="Polar residues" evidence="1">
    <location>
        <begin position="20"/>
        <end position="29"/>
    </location>
</feature>
<name>A0AAV7U132_PLEWA</name>
<evidence type="ECO:0000313" key="2">
    <source>
        <dbReference type="EMBL" id="KAJ1182190.1"/>
    </source>
</evidence>
<dbReference type="AlphaFoldDB" id="A0AAV7U132"/>
<accession>A0AAV7U132</accession>
<gene>
    <name evidence="2" type="ORF">NDU88_007384</name>
</gene>